<dbReference type="InterPro" id="IPR001461">
    <property type="entry name" value="Aspartic_peptidase_A1"/>
</dbReference>
<dbReference type="FunFam" id="2.40.70.10:FF:000115">
    <property type="entry name" value="Lysosomal aspartic protease"/>
    <property type="match status" value="1"/>
</dbReference>
<gene>
    <name evidence="11" type="ORF">K435DRAFT_834844</name>
</gene>
<dbReference type="PROSITE" id="PS51767">
    <property type="entry name" value="PEPTIDASE_A1"/>
    <property type="match status" value="1"/>
</dbReference>
<name>A0A4S8MQZ3_DENBC</name>
<keyword evidence="12" id="KW-1185">Reference proteome</keyword>
<dbReference type="PANTHER" id="PTHR47966">
    <property type="entry name" value="BETA-SITE APP-CLEAVING ENZYME, ISOFORM A-RELATED"/>
    <property type="match status" value="1"/>
</dbReference>
<evidence type="ECO:0000256" key="9">
    <source>
        <dbReference type="SAM" id="SignalP"/>
    </source>
</evidence>
<dbReference type="SUPFAM" id="SSF50630">
    <property type="entry name" value="Acid proteases"/>
    <property type="match status" value="1"/>
</dbReference>
<feature type="disulfide bond" evidence="6">
    <location>
        <begin position="131"/>
        <end position="135"/>
    </location>
</feature>
<protein>
    <submittedName>
        <fullName evidence="11">Acid protease</fullName>
    </submittedName>
</protein>
<feature type="region of interest" description="Disordered" evidence="8">
    <location>
        <begin position="69"/>
        <end position="92"/>
    </location>
</feature>
<dbReference type="PRINTS" id="PR00792">
    <property type="entry name" value="PEPSIN"/>
</dbReference>
<keyword evidence="6" id="KW-1015">Disulfide bond</keyword>
<sequence length="410" mass="42656">MRTALLSALVALPLACNALPPPTRIGIKIPLTKRVSLANEDGTVNTDALQKQASRVQSKLNRGFSAYEKNTGNAHPNAKKFVSKRDTGSEPLTDDEQLLWQGTITVGTPGTDFTVDFDTGSSDLFLPGTNCNVNCEGHTLYDTGASSTAEDQDDTFSLAFGDGSTVQGEIFEDTVTIAGLTATSQAVGAATQYSTGFAADEFPPDGLMGMAFPQLSEFGADPVFQTLVAQGTVDEPVFAFKLSTTGSELFLGGVDNDLFTGDFTEVPVTQVGFWQVDLDSANVGGTPAVEGLSAIIDTGTTLIVGDQDSVAQFYASVPGSQDASNTIGAGFFTFPCDSVPDVSLTFGGTDFPISADTFNLGQVSAGSNDCVGGIMGGDVPGFWVVGDVFLQNVYTSFDVGNTQVGFATLA</sequence>
<evidence type="ECO:0000256" key="5">
    <source>
        <dbReference type="PIRSR" id="PIRSR601461-1"/>
    </source>
</evidence>
<organism evidence="11 12">
    <name type="scientific">Dendrothele bispora (strain CBS 962.96)</name>
    <dbReference type="NCBI Taxonomy" id="1314807"/>
    <lineage>
        <taxon>Eukaryota</taxon>
        <taxon>Fungi</taxon>
        <taxon>Dikarya</taxon>
        <taxon>Basidiomycota</taxon>
        <taxon>Agaricomycotina</taxon>
        <taxon>Agaricomycetes</taxon>
        <taxon>Agaricomycetidae</taxon>
        <taxon>Agaricales</taxon>
        <taxon>Agaricales incertae sedis</taxon>
        <taxon>Dendrothele</taxon>
    </lineage>
</organism>
<evidence type="ECO:0000256" key="3">
    <source>
        <dbReference type="ARBA" id="ARBA00022750"/>
    </source>
</evidence>
<keyword evidence="9" id="KW-0732">Signal</keyword>
<comment type="similarity">
    <text evidence="1 7">Belongs to the peptidase A1 family.</text>
</comment>
<keyword evidence="4 7" id="KW-0378">Hydrolase</keyword>
<evidence type="ECO:0000256" key="1">
    <source>
        <dbReference type="ARBA" id="ARBA00007447"/>
    </source>
</evidence>
<keyword evidence="3 7" id="KW-0064">Aspartyl protease</keyword>
<feature type="signal peptide" evidence="9">
    <location>
        <begin position="1"/>
        <end position="18"/>
    </location>
</feature>
<dbReference type="InterPro" id="IPR001969">
    <property type="entry name" value="Aspartic_peptidase_AS"/>
</dbReference>
<dbReference type="CDD" id="cd05471">
    <property type="entry name" value="pepsin_like"/>
    <property type="match status" value="1"/>
</dbReference>
<proteinExistence type="inferred from homology"/>
<reference evidence="11 12" key="1">
    <citation type="journal article" date="2019" name="Nat. Ecol. Evol.">
        <title>Megaphylogeny resolves global patterns of mushroom evolution.</title>
        <authorList>
            <person name="Varga T."/>
            <person name="Krizsan K."/>
            <person name="Foldi C."/>
            <person name="Dima B."/>
            <person name="Sanchez-Garcia M."/>
            <person name="Sanchez-Ramirez S."/>
            <person name="Szollosi G.J."/>
            <person name="Szarkandi J.G."/>
            <person name="Papp V."/>
            <person name="Albert L."/>
            <person name="Andreopoulos W."/>
            <person name="Angelini C."/>
            <person name="Antonin V."/>
            <person name="Barry K.W."/>
            <person name="Bougher N.L."/>
            <person name="Buchanan P."/>
            <person name="Buyck B."/>
            <person name="Bense V."/>
            <person name="Catcheside P."/>
            <person name="Chovatia M."/>
            <person name="Cooper J."/>
            <person name="Damon W."/>
            <person name="Desjardin D."/>
            <person name="Finy P."/>
            <person name="Geml J."/>
            <person name="Haridas S."/>
            <person name="Hughes K."/>
            <person name="Justo A."/>
            <person name="Karasinski D."/>
            <person name="Kautmanova I."/>
            <person name="Kiss B."/>
            <person name="Kocsube S."/>
            <person name="Kotiranta H."/>
            <person name="LaButti K.M."/>
            <person name="Lechner B.E."/>
            <person name="Liimatainen K."/>
            <person name="Lipzen A."/>
            <person name="Lukacs Z."/>
            <person name="Mihaltcheva S."/>
            <person name="Morgado L.N."/>
            <person name="Niskanen T."/>
            <person name="Noordeloos M.E."/>
            <person name="Ohm R.A."/>
            <person name="Ortiz-Santana B."/>
            <person name="Ovrebo C."/>
            <person name="Racz N."/>
            <person name="Riley R."/>
            <person name="Savchenko A."/>
            <person name="Shiryaev A."/>
            <person name="Soop K."/>
            <person name="Spirin V."/>
            <person name="Szebenyi C."/>
            <person name="Tomsovsky M."/>
            <person name="Tulloss R.E."/>
            <person name="Uehling J."/>
            <person name="Grigoriev I.V."/>
            <person name="Vagvolgyi C."/>
            <person name="Papp T."/>
            <person name="Martin F.M."/>
            <person name="Miettinen O."/>
            <person name="Hibbett D.S."/>
            <person name="Nagy L.G."/>
        </authorList>
    </citation>
    <scope>NUCLEOTIDE SEQUENCE [LARGE SCALE GENOMIC DNA]</scope>
    <source>
        <strain evidence="11 12">CBS 962.96</strain>
    </source>
</reference>
<evidence type="ECO:0000256" key="2">
    <source>
        <dbReference type="ARBA" id="ARBA00022670"/>
    </source>
</evidence>
<feature type="domain" description="Peptidase A1" evidence="10">
    <location>
        <begin position="100"/>
        <end position="407"/>
    </location>
</feature>
<evidence type="ECO:0000313" key="11">
    <source>
        <dbReference type="EMBL" id="THV05500.1"/>
    </source>
</evidence>
<dbReference type="PROSITE" id="PS00141">
    <property type="entry name" value="ASP_PROTEASE"/>
    <property type="match status" value="1"/>
</dbReference>
<feature type="active site" evidence="5">
    <location>
        <position position="118"/>
    </location>
</feature>
<dbReference type="PANTHER" id="PTHR47966:SF51">
    <property type="entry name" value="BETA-SITE APP-CLEAVING ENZYME, ISOFORM A-RELATED"/>
    <property type="match status" value="1"/>
</dbReference>
<dbReference type="GO" id="GO:0004190">
    <property type="term" value="F:aspartic-type endopeptidase activity"/>
    <property type="evidence" value="ECO:0007669"/>
    <property type="project" value="UniProtKB-KW"/>
</dbReference>
<evidence type="ECO:0000259" key="10">
    <source>
        <dbReference type="PROSITE" id="PS51767"/>
    </source>
</evidence>
<dbReference type="GO" id="GO:0006508">
    <property type="term" value="P:proteolysis"/>
    <property type="evidence" value="ECO:0007669"/>
    <property type="project" value="UniProtKB-KW"/>
</dbReference>
<dbReference type="InterPro" id="IPR034164">
    <property type="entry name" value="Pepsin-like_dom"/>
</dbReference>
<dbReference type="Gene3D" id="2.40.70.10">
    <property type="entry name" value="Acid Proteases"/>
    <property type="match status" value="2"/>
</dbReference>
<dbReference type="Pfam" id="PF00026">
    <property type="entry name" value="Asp"/>
    <property type="match status" value="1"/>
</dbReference>
<dbReference type="InterPro" id="IPR021109">
    <property type="entry name" value="Peptidase_aspartic_dom_sf"/>
</dbReference>
<feature type="chain" id="PRO_5020398500" evidence="9">
    <location>
        <begin position="19"/>
        <end position="410"/>
    </location>
</feature>
<keyword evidence="2 7" id="KW-0645">Protease</keyword>
<dbReference type="OrthoDB" id="15189at2759"/>
<dbReference type="Proteomes" id="UP000297245">
    <property type="component" value="Unassembled WGS sequence"/>
</dbReference>
<evidence type="ECO:0000256" key="6">
    <source>
        <dbReference type="PIRSR" id="PIRSR601461-2"/>
    </source>
</evidence>
<dbReference type="EMBL" id="ML179049">
    <property type="protein sequence ID" value="THV05500.1"/>
    <property type="molecule type" value="Genomic_DNA"/>
</dbReference>
<dbReference type="InterPro" id="IPR033121">
    <property type="entry name" value="PEPTIDASE_A1"/>
</dbReference>
<dbReference type="AlphaFoldDB" id="A0A4S8MQZ3"/>
<evidence type="ECO:0000256" key="8">
    <source>
        <dbReference type="SAM" id="MobiDB-lite"/>
    </source>
</evidence>
<evidence type="ECO:0000256" key="7">
    <source>
        <dbReference type="RuleBase" id="RU000454"/>
    </source>
</evidence>
<evidence type="ECO:0000313" key="12">
    <source>
        <dbReference type="Proteomes" id="UP000297245"/>
    </source>
</evidence>
<accession>A0A4S8MQZ3</accession>
<evidence type="ECO:0000256" key="4">
    <source>
        <dbReference type="ARBA" id="ARBA00022801"/>
    </source>
</evidence>
<feature type="active site" evidence="5">
    <location>
        <position position="297"/>
    </location>
</feature>